<organism evidence="2 3">
    <name type="scientific">Streptomyces similanensis</name>
    <dbReference type="NCBI Taxonomy" id="1274988"/>
    <lineage>
        <taxon>Bacteria</taxon>
        <taxon>Bacillati</taxon>
        <taxon>Actinomycetota</taxon>
        <taxon>Actinomycetes</taxon>
        <taxon>Kitasatosporales</taxon>
        <taxon>Streptomycetaceae</taxon>
        <taxon>Streptomyces</taxon>
    </lineage>
</organism>
<dbReference type="Proteomes" id="UP001500124">
    <property type="component" value="Unassembled WGS sequence"/>
</dbReference>
<keyword evidence="3" id="KW-1185">Reference proteome</keyword>
<dbReference type="RefSeq" id="WP_345669598.1">
    <property type="nucleotide sequence ID" value="NZ_BAABKC010000057.1"/>
</dbReference>
<sequence>MAIPENGRSVGADPYSSIMSNYQRQQPNRKFMLVEFPAGTHLDRSRVSSGGMRGTARDDRDNSLVAQAELFDADDRYDEGYKDGLRNLLLNCATDIAVEVTRIVTAAAVEAAAPYLKDGARRFKEKLRRRPKDTPAAEVVQEAAPERPTTSGLRPVTAAANGRDQVDLVLRADPGDTNVQAALERINTRAAETYGISAHYSAGLPAADVASEAMRQALAAAAPGYIAAALERLAFDDELGLTPAQQMRLRDRAVELDPGVLEDLTGANAPLA</sequence>
<evidence type="ECO:0000256" key="1">
    <source>
        <dbReference type="SAM" id="MobiDB-lite"/>
    </source>
</evidence>
<protein>
    <submittedName>
        <fullName evidence="2">Uncharacterized protein</fullName>
    </submittedName>
</protein>
<evidence type="ECO:0000313" key="2">
    <source>
        <dbReference type="EMBL" id="GAA5062245.1"/>
    </source>
</evidence>
<gene>
    <name evidence="2" type="ORF">GCM10023336_40470</name>
</gene>
<name>A0ABP9KNA3_9ACTN</name>
<proteinExistence type="predicted"/>
<accession>A0ABP9KNA3</accession>
<reference evidence="3" key="1">
    <citation type="journal article" date="2019" name="Int. J. Syst. Evol. Microbiol.">
        <title>The Global Catalogue of Microorganisms (GCM) 10K type strain sequencing project: providing services to taxonomists for standard genome sequencing and annotation.</title>
        <authorList>
            <consortium name="The Broad Institute Genomics Platform"/>
            <consortium name="The Broad Institute Genome Sequencing Center for Infectious Disease"/>
            <person name="Wu L."/>
            <person name="Ma J."/>
        </authorList>
    </citation>
    <scope>NUCLEOTIDE SEQUENCE [LARGE SCALE GENOMIC DNA]</scope>
    <source>
        <strain evidence="3">JCM 18410</strain>
    </source>
</reference>
<feature type="region of interest" description="Disordered" evidence="1">
    <location>
        <begin position="127"/>
        <end position="155"/>
    </location>
</feature>
<dbReference type="EMBL" id="BAABKC010000057">
    <property type="protein sequence ID" value="GAA5062245.1"/>
    <property type="molecule type" value="Genomic_DNA"/>
</dbReference>
<comment type="caution">
    <text evidence="2">The sequence shown here is derived from an EMBL/GenBank/DDBJ whole genome shotgun (WGS) entry which is preliminary data.</text>
</comment>
<evidence type="ECO:0000313" key="3">
    <source>
        <dbReference type="Proteomes" id="UP001500124"/>
    </source>
</evidence>